<feature type="signal peptide" evidence="7">
    <location>
        <begin position="1"/>
        <end position="19"/>
    </location>
</feature>
<dbReference type="InterPro" id="IPR002889">
    <property type="entry name" value="WSC_carb-bd"/>
</dbReference>
<evidence type="ECO:0000313" key="9">
    <source>
        <dbReference type="EMBL" id="ODV73899.1"/>
    </source>
</evidence>
<dbReference type="InterPro" id="IPR051694">
    <property type="entry name" value="Immunoregulatory_rcpt-like"/>
</dbReference>
<dbReference type="EMBL" id="KV453929">
    <property type="protein sequence ID" value="ODV73899.1"/>
    <property type="molecule type" value="Genomic_DNA"/>
</dbReference>
<dbReference type="OrthoDB" id="2019572at2759"/>
<keyword evidence="2 6" id="KW-0812">Transmembrane</keyword>
<dbReference type="GeneID" id="30990771"/>
<accession>A0A1E4S310</accession>
<evidence type="ECO:0000256" key="5">
    <source>
        <dbReference type="SAM" id="MobiDB-lite"/>
    </source>
</evidence>
<organism evidence="9 10">
    <name type="scientific">Cyberlindnera jadinii (strain ATCC 18201 / CBS 1600 / BCRC 20928 / JCM 3617 / NBRC 0987 / NRRL Y-1542)</name>
    <name type="common">Torula yeast</name>
    <name type="synonym">Candida utilis</name>
    <dbReference type="NCBI Taxonomy" id="983966"/>
    <lineage>
        <taxon>Eukaryota</taxon>
        <taxon>Fungi</taxon>
        <taxon>Dikarya</taxon>
        <taxon>Ascomycota</taxon>
        <taxon>Saccharomycotina</taxon>
        <taxon>Saccharomycetes</taxon>
        <taxon>Phaffomycetales</taxon>
        <taxon>Phaffomycetaceae</taxon>
        <taxon>Cyberlindnera</taxon>
    </lineage>
</organism>
<feature type="region of interest" description="Disordered" evidence="5">
    <location>
        <begin position="365"/>
        <end position="388"/>
    </location>
</feature>
<sequence length="388" mass="39887">MVSVVPLVLVSVLSSLASAEYSSSGCYSLSSLESVLTSRGEYTYQTNSYCQEQCAGYAVAATMDGSTCYCSNQLPSNISPVSSSLCSSTCNGYPQELCGGDGYLSVYANGDQDTSPIGESSSSSSSTISTSNTPTTLSTSTSASSTTSTLSTSTSSTSTSSTSTSSASAATQTTSSTSSSRSSSTSSSVTSSTSTTASALVTTQVSVITSIITASHGAATTVTQTIESTGYATPTASSAGSSSSAASSSTTSSGSSGLSKGAIAGIAVGSVVGGLLLLGLLLLFCLRRRYSSEDDDESEHTEKPVHNDMYDYYNVDGDFDTHIPPIPYYMQENGRKRLSNGSLPDASVDNQKTLRVTNPDEFTFAESTLYEGDNSNSDDDDDSIKRFN</sequence>
<dbReference type="Proteomes" id="UP000094389">
    <property type="component" value="Unassembled WGS sequence"/>
</dbReference>
<protein>
    <submittedName>
        <fullName evidence="9">WSC-domain-containing protein</fullName>
    </submittedName>
</protein>
<evidence type="ECO:0000256" key="6">
    <source>
        <dbReference type="SAM" id="Phobius"/>
    </source>
</evidence>
<dbReference type="Pfam" id="PF01822">
    <property type="entry name" value="WSC"/>
    <property type="match status" value="1"/>
</dbReference>
<dbReference type="OMA" id="DAHNISK"/>
<evidence type="ECO:0000259" key="8">
    <source>
        <dbReference type="PROSITE" id="PS51212"/>
    </source>
</evidence>
<feature type="compositionally biased region" description="Low complexity" evidence="5">
    <location>
        <begin position="120"/>
        <end position="191"/>
    </location>
</feature>
<feature type="chain" id="PRO_5009162640" evidence="7">
    <location>
        <begin position="20"/>
        <end position="388"/>
    </location>
</feature>
<evidence type="ECO:0000256" key="3">
    <source>
        <dbReference type="ARBA" id="ARBA00022989"/>
    </source>
</evidence>
<reference evidence="9 10" key="1">
    <citation type="journal article" date="2016" name="Proc. Natl. Acad. Sci. U.S.A.">
        <title>Comparative genomics of biotechnologically important yeasts.</title>
        <authorList>
            <person name="Riley R."/>
            <person name="Haridas S."/>
            <person name="Wolfe K.H."/>
            <person name="Lopes M.R."/>
            <person name="Hittinger C.T."/>
            <person name="Goeker M."/>
            <person name="Salamov A.A."/>
            <person name="Wisecaver J.H."/>
            <person name="Long T.M."/>
            <person name="Calvey C.H."/>
            <person name="Aerts A.L."/>
            <person name="Barry K.W."/>
            <person name="Choi C."/>
            <person name="Clum A."/>
            <person name="Coughlan A.Y."/>
            <person name="Deshpande S."/>
            <person name="Douglass A.P."/>
            <person name="Hanson S.J."/>
            <person name="Klenk H.-P."/>
            <person name="LaButti K.M."/>
            <person name="Lapidus A."/>
            <person name="Lindquist E.A."/>
            <person name="Lipzen A.M."/>
            <person name="Meier-Kolthoff J.P."/>
            <person name="Ohm R.A."/>
            <person name="Otillar R.P."/>
            <person name="Pangilinan J.L."/>
            <person name="Peng Y."/>
            <person name="Rokas A."/>
            <person name="Rosa C.A."/>
            <person name="Scheuner C."/>
            <person name="Sibirny A.A."/>
            <person name="Slot J.C."/>
            <person name="Stielow J.B."/>
            <person name="Sun H."/>
            <person name="Kurtzman C.P."/>
            <person name="Blackwell M."/>
            <person name="Grigoriev I.V."/>
            <person name="Jeffries T.W."/>
        </authorList>
    </citation>
    <scope>NUCLEOTIDE SEQUENCE [LARGE SCALE GENOMIC DNA]</scope>
    <source>
        <strain evidence="10">ATCC 18201 / CBS 1600 / BCRC 20928 / JCM 3617 / NBRC 0987 / NRRL Y-1542</strain>
    </source>
</reference>
<gene>
    <name evidence="9" type="ORF">CYBJADRAFT_172670</name>
</gene>
<evidence type="ECO:0000256" key="2">
    <source>
        <dbReference type="ARBA" id="ARBA00022692"/>
    </source>
</evidence>
<dbReference type="GO" id="GO:0071944">
    <property type="term" value="C:cell periphery"/>
    <property type="evidence" value="ECO:0007669"/>
    <property type="project" value="UniProtKB-ARBA"/>
</dbReference>
<dbReference type="PROSITE" id="PS51212">
    <property type="entry name" value="WSC"/>
    <property type="match status" value="1"/>
</dbReference>
<proteinExistence type="predicted"/>
<name>A0A1E4S310_CYBJN</name>
<keyword evidence="7" id="KW-0732">Signal</keyword>
<feature type="region of interest" description="Disordered" evidence="5">
    <location>
        <begin position="110"/>
        <end position="191"/>
    </location>
</feature>
<dbReference type="AlphaFoldDB" id="A0A1E4S310"/>
<feature type="domain" description="WSC" evidence="8">
    <location>
        <begin position="20"/>
        <end position="110"/>
    </location>
</feature>
<keyword evidence="4 6" id="KW-0472">Membrane</keyword>
<dbReference type="RefSeq" id="XP_020070938.1">
    <property type="nucleotide sequence ID" value="XM_020216375.1"/>
</dbReference>
<keyword evidence="3 6" id="KW-1133">Transmembrane helix</keyword>
<dbReference type="PANTHER" id="PTHR15549:SF26">
    <property type="entry name" value="AXIAL BUDDING PATTERN PROTEIN 2-RELATED"/>
    <property type="match status" value="1"/>
</dbReference>
<feature type="region of interest" description="Disordered" evidence="5">
    <location>
        <begin position="231"/>
        <end position="257"/>
    </location>
</feature>
<dbReference type="SMART" id="SM00321">
    <property type="entry name" value="WSC"/>
    <property type="match status" value="1"/>
</dbReference>
<dbReference type="PANTHER" id="PTHR15549">
    <property type="entry name" value="PAIRED IMMUNOGLOBULIN-LIKE TYPE 2 RECEPTOR"/>
    <property type="match status" value="1"/>
</dbReference>
<evidence type="ECO:0000313" key="10">
    <source>
        <dbReference type="Proteomes" id="UP000094389"/>
    </source>
</evidence>
<dbReference type="GO" id="GO:0016020">
    <property type="term" value="C:membrane"/>
    <property type="evidence" value="ECO:0007669"/>
    <property type="project" value="UniProtKB-SubCell"/>
</dbReference>
<evidence type="ECO:0000256" key="4">
    <source>
        <dbReference type="ARBA" id="ARBA00023136"/>
    </source>
</evidence>
<dbReference type="STRING" id="983966.A0A1E4S310"/>
<evidence type="ECO:0000256" key="7">
    <source>
        <dbReference type="SAM" id="SignalP"/>
    </source>
</evidence>
<evidence type="ECO:0000256" key="1">
    <source>
        <dbReference type="ARBA" id="ARBA00004167"/>
    </source>
</evidence>
<feature type="transmembrane region" description="Helical" evidence="6">
    <location>
        <begin position="262"/>
        <end position="286"/>
    </location>
</feature>
<keyword evidence="10" id="KW-1185">Reference proteome</keyword>
<comment type="subcellular location">
    <subcellularLocation>
        <location evidence="1">Membrane</location>
        <topology evidence="1">Single-pass membrane protein</topology>
    </subcellularLocation>
</comment>